<name>A0ABQ5LSK1_9RHOB</name>
<gene>
    <name evidence="1" type="ORF">STA1M1_15870</name>
</gene>
<evidence type="ECO:0000313" key="2">
    <source>
        <dbReference type="Proteomes" id="UP001144205"/>
    </source>
</evidence>
<evidence type="ECO:0000313" key="1">
    <source>
        <dbReference type="EMBL" id="GKY87718.1"/>
    </source>
</evidence>
<sequence length="185" mass="20348">MTAYPYDMARVADILAAPQSARMLFGYLLDGLRRDVGSKLTTASIYDLDAMRSRRVFSDDPDAYPTGNFKRLDRNRYYATVIEGAKPFSSTSIGEIAEVFFDWEKIQALGLESNMNLPALANGRVIGTVNLLHTKGHYTADKVAAALAWQPIATLCFLLLMQGDPEKDSFIDPDLTSTGPVMEGA</sequence>
<dbReference type="Proteomes" id="UP001144205">
    <property type="component" value="Unassembled WGS sequence"/>
</dbReference>
<proteinExistence type="predicted"/>
<comment type="caution">
    <text evidence="1">The sequence shown here is derived from an EMBL/GenBank/DDBJ whole genome shotgun (WGS) entry which is preliminary data.</text>
</comment>
<dbReference type="RefSeq" id="WP_281841695.1">
    <property type="nucleotide sequence ID" value="NZ_BROH01000003.1"/>
</dbReference>
<keyword evidence="2" id="KW-1185">Reference proteome</keyword>
<reference evidence="1" key="1">
    <citation type="journal article" date="2023" name="Int. J. Syst. Evol. Microbiol.">
        <title>Sinisalibacter aestuarii sp. nov., isolated from estuarine sediment of the Arakawa River.</title>
        <authorList>
            <person name="Arafat S.T."/>
            <person name="Hirano S."/>
            <person name="Sato A."/>
            <person name="Takeuchi K."/>
            <person name="Yasuda T."/>
            <person name="Terahara T."/>
            <person name="Hamada M."/>
            <person name="Kobayashi T."/>
        </authorList>
    </citation>
    <scope>NUCLEOTIDE SEQUENCE</scope>
    <source>
        <strain evidence="1">B-399</strain>
    </source>
</reference>
<evidence type="ECO:0008006" key="3">
    <source>
        <dbReference type="Google" id="ProtNLM"/>
    </source>
</evidence>
<accession>A0ABQ5LSK1</accession>
<protein>
    <recommendedName>
        <fullName evidence="3">GAF domain-containing protein</fullName>
    </recommendedName>
</protein>
<organism evidence="1 2">
    <name type="scientific">Sinisalibacter aestuarii</name>
    <dbReference type="NCBI Taxonomy" id="2949426"/>
    <lineage>
        <taxon>Bacteria</taxon>
        <taxon>Pseudomonadati</taxon>
        <taxon>Pseudomonadota</taxon>
        <taxon>Alphaproteobacteria</taxon>
        <taxon>Rhodobacterales</taxon>
        <taxon>Roseobacteraceae</taxon>
        <taxon>Sinisalibacter</taxon>
    </lineage>
</organism>
<dbReference type="EMBL" id="BROH01000003">
    <property type="protein sequence ID" value="GKY87718.1"/>
    <property type="molecule type" value="Genomic_DNA"/>
</dbReference>